<reference evidence="1" key="2">
    <citation type="journal article" date="2007" name="Science">
        <title>Draft genome sequence of the sexually transmitted pathogen Trichomonas vaginalis.</title>
        <authorList>
            <person name="Carlton J.M."/>
            <person name="Hirt R.P."/>
            <person name="Silva J.C."/>
            <person name="Delcher A.L."/>
            <person name="Schatz M."/>
            <person name="Zhao Q."/>
            <person name="Wortman J.R."/>
            <person name="Bidwell S.L."/>
            <person name="Alsmark U.C.M."/>
            <person name="Besteiro S."/>
            <person name="Sicheritz-Ponten T."/>
            <person name="Noel C.J."/>
            <person name="Dacks J.B."/>
            <person name="Foster P.G."/>
            <person name="Simillion C."/>
            <person name="Van de Peer Y."/>
            <person name="Miranda-Saavedra D."/>
            <person name="Barton G.J."/>
            <person name="Westrop G.D."/>
            <person name="Mueller S."/>
            <person name="Dessi D."/>
            <person name="Fiori P.L."/>
            <person name="Ren Q."/>
            <person name="Paulsen I."/>
            <person name="Zhang H."/>
            <person name="Bastida-Corcuera F.D."/>
            <person name="Simoes-Barbosa A."/>
            <person name="Brown M.T."/>
            <person name="Hayes R.D."/>
            <person name="Mukherjee M."/>
            <person name="Okumura C.Y."/>
            <person name="Schneider R."/>
            <person name="Smith A.J."/>
            <person name="Vanacova S."/>
            <person name="Villalvazo M."/>
            <person name="Haas B.J."/>
            <person name="Pertea M."/>
            <person name="Feldblyum T.V."/>
            <person name="Utterback T.R."/>
            <person name="Shu C.L."/>
            <person name="Osoegawa K."/>
            <person name="de Jong P.J."/>
            <person name="Hrdy I."/>
            <person name="Horvathova L."/>
            <person name="Zubacova Z."/>
            <person name="Dolezal P."/>
            <person name="Malik S.B."/>
            <person name="Logsdon J.M. Jr."/>
            <person name="Henze K."/>
            <person name="Gupta A."/>
            <person name="Wang C.C."/>
            <person name="Dunne R.L."/>
            <person name="Upcroft J.A."/>
            <person name="Upcroft P."/>
            <person name="White O."/>
            <person name="Salzberg S.L."/>
            <person name="Tang P."/>
            <person name="Chiu C.-H."/>
            <person name="Lee Y.-S."/>
            <person name="Embley T.M."/>
            <person name="Coombs G.H."/>
            <person name="Mottram J.C."/>
            <person name="Tachezy J."/>
            <person name="Fraser-Liggett C.M."/>
            <person name="Johnson P.J."/>
        </authorList>
    </citation>
    <scope>NUCLEOTIDE SEQUENCE [LARGE SCALE GENOMIC DNA]</scope>
    <source>
        <strain evidence="1">G3</strain>
    </source>
</reference>
<dbReference type="Proteomes" id="UP000001542">
    <property type="component" value="Unassembled WGS sequence"/>
</dbReference>
<dbReference type="SUPFAM" id="SSF47113">
    <property type="entry name" value="Histone-fold"/>
    <property type="match status" value="1"/>
</dbReference>
<accession>A2DNC0</accession>
<dbReference type="FunCoup" id="A2DNC0">
    <property type="interactions" value="457"/>
</dbReference>
<proteinExistence type="predicted"/>
<dbReference type="AlphaFoldDB" id="A2DNC0"/>
<reference evidence="1" key="1">
    <citation type="submission" date="2006-10" db="EMBL/GenBank/DDBJ databases">
        <authorList>
            <person name="Amadeo P."/>
            <person name="Zhao Q."/>
            <person name="Wortman J."/>
            <person name="Fraser-Liggett C."/>
            <person name="Carlton J."/>
        </authorList>
    </citation>
    <scope>NUCLEOTIDE SEQUENCE</scope>
    <source>
        <strain evidence="1">G3</strain>
    </source>
</reference>
<name>A2DNC0_TRIV3</name>
<dbReference type="GO" id="GO:0046982">
    <property type="term" value="F:protein heterodimerization activity"/>
    <property type="evidence" value="ECO:0007669"/>
    <property type="project" value="InterPro"/>
</dbReference>
<evidence type="ECO:0008006" key="3">
    <source>
        <dbReference type="Google" id="ProtNLM"/>
    </source>
</evidence>
<gene>
    <name evidence="1" type="ORF">TVAG_306300</name>
</gene>
<dbReference type="SMR" id="A2DNC0"/>
<dbReference type="EMBL" id="DS113222">
    <property type="protein sequence ID" value="EAY18108.1"/>
    <property type="molecule type" value="Genomic_DNA"/>
</dbReference>
<organism evidence="1 2">
    <name type="scientific">Trichomonas vaginalis (strain ATCC PRA-98 / G3)</name>
    <dbReference type="NCBI Taxonomy" id="412133"/>
    <lineage>
        <taxon>Eukaryota</taxon>
        <taxon>Metamonada</taxon>
        <taxon>Parabasalia</taxon>
        <taxon>Trichomonadida</taxon>
        <taxon>Trichomonadidae</taxon>
        <taxon>Trichomonas</taxon>
    </lineage>
</organism>
<evidence type="ECO:0000313" key="2">
    <source>
        <dbReference type="Proteomes" id="UP000001542"/>
    </source>
</evidence>
<dbReference type="VEuPathDB" id="TrichDB:TVAG_306300"/>
<dbReference type="RefSeq" id="XP_001579094.1">
    <property type="nucleotide sequence ID" value="XM_001579044.1"/>
</dbReference>
<protein>
    <recommendedName>
        <fullName evidence="3">Transcription factor CBF/NF-Y/archaeal histone domain-containing protein</fullName>
    </recommendedName>
</protein>
<sequence length="131" mass="15059">MSNKDINSINFSNNIKNIIKNEFPKVKRIKEETKTAISMCILEFSKILAAAIATECDKHGKLVVQKDVVDACKTLGFPEYATKAEAVQMPKKQEKPKPKETGLTQQQMIELQKELYRQARDEIKHRESFDF</sequence>
<dbReference type="KEGG" id="tva:5463614"/>
<dbReference type="InParanoid" id="A2DNC0"/>
<dbReference type="Gene3D" id="1.10.20.10">
    <property type="entry name" value="Histone, subunit A"/>
    <property type="match status" value="1"/>
</dbReference>
<dbReference type="InterPro" id="IPR009072">
    <property type="entry name" value="Histone-fold"/>
</dbReference>
<keyword evidence="2" id="KW-1185">Reference proteome</keyword>
<dbReference type="VEuPathDB" id="TrichDB:TVAGG3_1024450"/>
<evidence type="ECO:0000313" key="1">
    <source>
        <dbReference type="EMBL" id="EAY18108.1"/>
    </source>
</evidence>